<name>A0ABW1LNN5_9ACTN</name>
<keyword evidence="5" id="KW-0804">Transcription</keyword>
<evidence type="ECO:0000313" key="10">
    <source>
        <dbReference type="EMBL" id="MFC6045556.1"/>
    </source>
</evidence>
<evidence type="ECO:0000256" key="2">
    <source>
        <dbReference type="ARBA" id="ARBA00023015"/>
    </source>
</evidence>
<dbReference type="InterPro" id="IPR041916">
    <property type="entry name" value="Anti_sigma_zinc_sf"/>
</dbReference>
<feature type="compositionally biased region" description="Pro residues" evidence="6">
    <location>
        <begin position="400"/>
        <end position="416"/>
    </location>
</feature>
<evidence type="ECO:0000256" key="3">
    <source>
        <dbReference type="ARBA" id="ARBA00023082"/>
    </source>
</evidence>
<dbReference type="Pfam" id="PF04542">
    <property type="entry name" value="Sigma70_r2"/>
    <property type="match status" value="1"/>
</dbReference>
<dbReference type="InterPro" id="IPR027383">
    <property type="entry name" value="Znf_put"/>
</dbReference>
<feature type="transmembrane region" description="Helical" evidence="7">
    <location>
        <begin position="248"/>
        <end position="276"/>
    </location>
</feature>
<accession>A0ABW1LNN5</accession>
<dbReference type="SUPFAM" id="SSF88659">
    <property type="entry name" value="Sigma3 and sigma4 domains of RNA polymerase sigma factors"/>
    <property type="match status" value="1"/>
</dbReference>
<comment type="similarity">
    <text evidence="1">Belongs to the sigma-70 factor family. ECF subfamily.</text>
</comment>
<keyword evidence="4" id="KW-0238">DNA-binding</keyword>
<dbReference type="SUPFAM" id="SSF88946">
    <property type="entry name" value="Sigma2 domain of RNA polymerase sigma factors"/>
    <property type="match status" value="1"/>
</dbReference>
<dbReference type="PANTHER" id="PTHR43133:SF8">
    <property type="entry name" value="RNA POLYMERASE SIGMA FACTOR HI_1459-RELATED"/>
    <property type="match status" value="1"/>
</dbReference>
<feature type="compositionally biased region" description="Low complexity" evidence="6">
    <location>
        <begin position="386"/>
        <end position="399"/>
    </location>
</feature>
<dbReference type="Pfam" id="PF13490">
    <property type="entry name" value="zf-HC2"/>
    <property type="match status" value="1"/>
</dbReference>
<keyword evidence="7" id="KW-0812">Transmembrane</keyword>
<feature type="compositionally biased region" description="Basic and acidic residues" evidence="6">
    <location>
        <begin position="336"/>
        <end position="348"/>
    </location>
</feature>
<dbReference type="InterPro" id="IPR013324">
    <property type="entry name" value="RNA_pol_sigma_r3/r4-like"/>
</dbReference>
<dbReference type="PANTHER" id="PTHR43133">
    <property type="entry name" value="RNA POLYMERASE ECF-TYPE SIGMA FACTO"/>
    <property type="match status" value="1"/>
</dbReference>
<dbReference type="Proteomes" id="UP001596135">
    <property type="component" value="Unassembled WGS sequence"/>
</dbReference>
<proteinExistence type="inferred from homology"/>
<dbReference type="RefSeq" id="WP_379158975.1">
    <property type="nucleotide sequence ID" value="NZ_JBHSRJ010000009.1"/>
</dbReference>
<sequence>MGPSVSTLDERSDAELISAVRAGDVAAYGELFARHVESARRLGRQLVPGPDVDDLVSEAFTKVLGVLQRGGGPDLAFRAYLLTAVRRVHVDRIRAASRLHTTDDLTPFDPGVPFRDTAVEGFESAAAARAFASLPERWQLVLWHTEVEEQKPAEVAPLLGMTPNAVSALAYRAREGLRQAYLSMHAGDLDDDACERTRAELGAYVRGGLSRRDATRVEKHLQECRACTALYLELIEVNSNLRAVLAPLLLGGAAAAYVAATGVTATGIGHGVLLLLGRGRDAVLAHGPTAAVAGAAAAAVVAGAVITFNQDRDGTPSADDAPSIGGPSVAGSPSVRPDDDRPLRRKGDGTSTGQVTGPLTTPSTAAGTTPPDTAGSTDAPPDDTQPDAQPGGSTSGPTVAPSPPPTLAPTQPPAEPSTPSLVDLTARVSAGPDGLEVGLGLGLGGTTVIPDTTVGVPLPPVG</sequence>
<evidence type="ECO:0000259" key="9">
    <source>
        <dbReference type="Pfam" id="PF13490"/>
    </source>
</evidence>
<dbReference type="Gene3D" id="1.10.10.10">
    <property type="entry name" value="Winged helix-like DNA-binding domain superfamily/Winged helix DNA-binding domain"/>
    <property type="match status" value="1"/>
</dbReference>
<organism evidence="10 11">
    <name type="scientific">Nocardioides hankookensis</name>
    <dbReference type="NCBI Taxonomy" id="443157"/>
    <lineage>
        <taxon>Bacteria</taxon>
        <taxon>Bacillati</taxon>
        <taxon>Actinomycetota</taxon>
        <taxon>Actinomycetes</taxon>
        <taxon>Propionibacteriales</taxon>
        <taxon>Nocardioidaceae</taxon>
        <taxon>Nocardioides</taxon>
    </lineage>
</organism>
<evidence type="ECO:0000313" key="11">
    <source>
        <dbReference type="Proteomes" id="UP001596135"/>
    </source>
</evidence>
<keyword evidence="2" id="KW-0805">Transcription regulation</keyword>
<dbReference type="NCBIfam" id="TIGR02937">
    <property type="entry name" value="sigma70-ECF"/>
    <property type="match status" value="1"/>
</dbReference>
<comment type="caution">
    <text evidence="10">The sequence shown here is derived from an EMBL/GenBank/DDBJ whole genome shotgun (WGS) entry which is preliminary data.</text>
</comment>
<keyword evidence="3" id="KW-0731">Sigma factor</keyword>
<feature type="region of interest" description="Disordered" evidence="6">
    <location>
        <begin position="312"/>
        <end position="427"/>
    </location>
</feature>
<dbReference type="EMBL" id="JBHSRJ010000009">
    <property type="protein sequence ID" value="MFC6045556.1"/>
    <property type="molecule type" value="Genomic_DNA"/>
</dbReference>
<dbReference type="Gene3D" id="1.10.1740.10">
    <property type="match status" value="1"/>
</dbReference>
<evidence type="ECO:0000256" key="5">
    <source>
        <dbReference type="ARBA" id="ARBA00023163"/>
    </source>
</evidence>
<gene>
    <name evidence="10" type="ORF">ACFPYL_20895</name>
</gene>
<keyword evidence="7" id="KW-0472">Membrane</keyword>
<dbReference type="InterPro" id="IPR039425">
    <property type="entry name" value="RNA_pol_sigma-70-like"/>
</dbReference>
<evidence type="ECO:0000256" key="4">
    <source>
        <dbReference type="ARBA" id="ARBA00023125"/>
    </source>
</evidence>
<evidence type="ECO:0000256" key="7">
    <source>
        <dbReference type="SAM" id="Phobius"/>
    </source>
</evidence>
<dbReference type="InterPro" id="IPR007627">
    <property type="entry name" value="RNA_pol_sigma70_r2"/>
</dbReference>
<feature type="domain" description="Putative zinc-finger" evidence="9">
    <location>
        <begin position="194"/>
        <end position="227"/>
    </location>
</feature>
<dbReference type="InterPro" id="IPR014284">
    <property type="entry name" value="RNA_pol_sigma-70_dom"/>
</dbReference>
<feature type="transmembrane region" description="Helical" evidence="7">
    <location>
        <begin position="288"/>
        <end position="308"/>
    </location>
</feature>
<reference evidence="11" key="1">
    <citation type="journal article" date="2019" name="Int. J. Syst. Evol. Microbiol.">
        <title>The Global Catalogue of Microorganisms (GCM) 10K type strain sequencing project: providing services to taxonomists for standard genome sequencing and annotation.</title>
        <authorList>
            <consortium name="The Broad Institute Genomics Platform"/>
            <consortium name="The Broad Institute Genome Sequencing Center for Infectious Disease"/>
            <person name="Wu L."/>
            <person name="Ma J."/>
        </authorList>
    </citation>
    <scope>NUCLEOTIDE SEQUENCE [LARGE SCALE GENOMIC DNA]</scope>
    <source>
        <strain evidence="11">CCUG 54522</strain>
    </source>
</reference>
<dbReference type="InterPro" id="IPR036388">
    <property type="entry name" value="WH-like_DNA-bd_sf"/>
</dbReference>
<keyword evidence="11" id="KW-1185">Reference proteome</keyword>
<evidence type="ECO:0000256" key="6">
    <source>
        <dbReference type="SAM" id="MobiDB-lite"/>
    </source>
</evidence>
<protein>
    <submittedName>
        <fullName evidence="10">Sigma-70 family RNA polymerase sigma factor</fullName>
    </submittedName>
</protein>
<feature type="domain" description="RNA polymerase sigma-70 region 2" evidence="8">
    <location>
        <begin position="31"/>
        <end position="98"/>
    </location>
</feature>
<evidence type="ECO:0000256" key="1">
    <source>
        <dbReference type="ARBA" id="ARBA00010641"/>
    </source>
</evidence>
<feature type="compositionally biased region" description="Low complexity" evidence="6">
    <location>
        <begin position="356"/>
        <end position="379"/>
    </location>
</feature>
<dbReference type="Gene3D" id="1.10.10.1320">
    <property type="entry name" value="Anti-sigma factor, zinc-finger domain"/>
    <property type="match status" value="1"/>
</dbReference>
<keyword evidence="7" id="KW-1133">Transmembrane helix</keyword>
<dbReference type="InterPro" id="IPR013325">
    <property type="entry name" value="RNA_pol_sigma_r2"/>
</dbReference>
<evidence type="ECO:0000259" key="8">
    <source>
        <dbReference type="Pfam" id="PF04542"/>
    </source>
</evidence>